<sequence>MEELELKENSYNRGYYPQLFSNFKSFVDKKNVPEITKFIQHYVDKVVVQEEHVDFILNWILCAHKMKLRGSIEMSI</sequence>
<gene>
    <name evidence="1" type="ORF">A8709_09285</name>
</gene>
<dbReference type="Proteomes" id="UP000093309">
    <property type="component" value="Unassembled WGS sequence"/>
</dbReference>
<reference evidence="2" key="1">
    <citation type="submission" date="2016-05" db="EMBL/GenBank/DDBJ databases">
        <title>Paenibacillus oryzae. sp. nov., isolated from the rice root.</title>
        <authorList>
            <person name="Zhang J."/>
            <person name="Zhang X."/>
        </authorList>
    </citation>
    <scope>NUCLEOTIDE SEQUENCE [LARGE SCALE GENOMIC DNA]</scope>
    <source>
        <strain evidence="2">KCTC13222</strain>
    </source>
</reference>
<evidence type="ECO:0000313" key="2">
    <source>
        <dbReference type="Proteomes" id="UP000093309"/>
    </source>
</evidence>
<organism evidence="1 2">
    <name type="scientific">Paenibacillus pectinilyticus</name>
    <dbReference type="NCBI Taxonomy" id="512399"/>
    <lineage>
        <taxon>Bacteria</taxon>
        <taxon>Bacillati</taxon>
        <taxon>Bacillota</taxon>
        <taxon>Bacilli</taxon>
        <taxon>Bacillales</taxon>
        <taxon>Paenibacillaceae</taxon>
        <taxon>Paenibacillus</taxon>
    </lineage>
</organism>
<name>A0A1C1A5H1_9BACL</name>
<evidence type="ECO:0000313" key="1">
    <source>
        <dbReference type="EMBL" id="OCT15812.1"/>
    </source>
</evidence>
<protein>
    <submittedName>
        <fullName evidence="1">Uncharacterized protein</fullName>
    </submittedName>
</protein>
<accession>A0A1C1A5H1</accession>
<dbReference type="AlphaFoldDB" id="A0A1C1A5H1"/>
<dbReference type="EMBL" id="LYPC01000012">
    <property type="protein sequence ID" value="OCT15812.1"/>
    <property type="molecule type" value="Genomic_DNA"/>
</dbReference>
<proteinExistence type="predicted"/>
<comment type="caution">
    <text evidence="1">The sequence shown here is derived from an EMBL/GenBank/DDBJ whole genome shotgun (WGS) entry which is preliminary data.</text>
</comment>
<keyword evidence="2" id="KW-1185">Reference proteome</keyword>